<protein>
    <submittedName>
        <fullName evidence="1">Uncharacterized protein</fullName>
    </submittedName>
</protein>
<sequence>MKLTSSLPKKRRRIEREIGLENKPRRRYEQEIEVLVGNLAAIEDNRLRRWWDSALEANRGWESSLELNHRWKNVVVVGDTTIDHRLSIFNKWEQMESGEDELELKGKRPLAATRKGLLAATRGH</sequence>
<dbReference type="AlphaFoldDB" id="A0AA35ZK04"/>
<organism evidence="1 2">
    <name type="scientific">Lactuca saligna</name>
    <name type="common">Willowleaf lettuce</name>
    <dbReference type="NCBI Taxonomy" id="75948"/>
    <lineage>
        <taxon>Eukaryota</taxon>
        <taxon>Viridiplantae</taxon>
        <taxon>Streptophyta</taxon>
        <taxon>Embryophyta</taxon>
        <taxon>Tracheophyta</taxon>
        <taxon>Spermatophyta</taxon>
        <taxon>Magnoliopsida</taxon>
        <taxon>eudicotyledons</taxon>
        <taxon>Gunneridae</taxon>
        <taxon>Pentapetalae</taxon>
        <taxon>asterids</taxon>
        <taxon>campanulids</taxon>
        <taxon>Asterales</taxon>
        <taxon>Asteraceae</taxon>
        <taxon>Cichorioideae</taxon>
        <taxon>Cichorieae</taxon>
        <taxon>Lactucinae</taxon>
        <taxon>Lactuca</taxon>
    </lineage>
</organism>
<dbReference type="Proteomes" id="UP001177003">
    <property type="component" value="Chromosome 7"/>
</dbReference>
<gene>
    <name evidence="1" type="ORF">LSALG_LOCUS32591</name>
</gene>
<reference evidence="1" key="1">
    <citation type="submission" date="2023-04" db="EMBL/GenBank/DDBJ databases">
        <authorList>
            <person name="Vijverberg K."/>
            <person name="Xiong W."/>
            <person name="Schranz E."/>
        </authorList>
    </citation>
    <scope>NUCLEOTIDE SEQUENCE</scope>
</reference>
<name>A0AA35ZK04_LACSI</name>
<keyword evidence="2" id="KW-1185">Reference proteome</keyword>
<proteinExistence type="predicted"/>
<evidence type="ECO:0000313" key="1">
    <source>
        <dbReference type="EMBL" id="CAI9293569.1"/>
    </source>
</evidence>
<evidence type="ECO:0000313" key="2">
    <source>
        <dbReference type="Proteomes" id="UP001177003"/>
    </source>
</evidence>
<dbReference type="EMBL" id="OX465083">
    <property type="protein sequence ID" value="CAI9293569.1"/>
    <property type="molecule type" value="Genomic_DNA"/>
</dbReference>
<accession>A0AA35ZK04</accession>